<dbReference type="EMBL" id="BOMP01000196">
    <property type="protein sequence ID" value="GIE46268.1"/>
    <property type="molecule type" value="Genomic_DNA"/>
</dbReference>
<evidence type="ECO:0000313" key="1">
    <source>
        <dbReference type="EMBL" id="GIE46268.1"/>
    </source>
</evidence>
<sequence length="68" mass="7276">MVLGAGDVFLGGALGEGQHLEGLVRQAGVRGDHRMLRGLSVSPIEQHFDTILLCEGWIRGVHSDGTRP</sequence>
<comment type="caution">
    <text evidence="1">The sequence shown here is derived from an EMBL/GenBank/DDBJ whole genome shotgun (WGS) entry which is preliminary data.</text>
</comment>
<gene>
    <name evidence="1" type="ORF">Alo02nite_91660</name>
</gene>
<dbReference type="Proteomes" id="UP000631312">
    <property type="component" value="Unassembled WGS sequence"/>
</dbReference>
<organism evidence="1 2">
    <name type="scientific">Actinoplanes lobatus</name>
    <dbReference type="NCBI Taxonomy" id="113568"/>
    <lineage>
        <taxon>Bacteria</taxon>
        <taxon>Bacillati</taxon>
        <taxon>Actinomycetota</taxon>
        <taxon>Actinomycetes</taxon>
        <taxon>Micromonosporales</taxon>
        <taxon>Micromonosporaceae</taxon>
        <taxon>Actinoplanes</taxon>
    </lineage>
</organism>
<proteinExistence type="predicted"/>
<accession>A0ABQ4AZB0</accession>
<protein>
    <submittedName>
        <fullName evidence="1">Uncharacterized protein</fullName>
    </submittedName>
</protein>
<name>A0ABQ4AZB0_9ACTN</name>
<keyword evidence="2" id="KW-1185">Reference proteome</keyword>
<reference evidence="1 2" key="1">
    <citation type="submission" date="2021-01" db="EMBL/GenBank/DDBJ databases">
        <title>Whole genome shotgun sequence of Actinoplanes lobatus NBRC 12513.</title>
        <authorList>
            <person name="Komaki H."/>
            <person name="Tamura T."/>
        </authorList>
    </citation>
    <scope>NUCLEOTIDE SEQUENCE [LARGE SCALE GENOMIC DNA]</scope>
    <source>
        <strain evidence="1 2">NBRC 12513</strain>
    </source>
</reference>
<evidence type="ECO:0000313" key="2">
    <source>
        <dbReference type="Proteomes" id="UP000631312"/>
    </source>
</evidence>